<evidence type="ECO:0000256" key="5">
    <source>
        <dbReference type="HAMAP-Rule" id="MF_02114"/>
    </source>
</evidence>
<keyword evidence="7" id="KW-1185">Reference proteome</keyword>
<dbReference type="InterPro" id="IPR002835">
    <property type="entry name" value="CofC"/>
</dbReference>
<accession>A0A4T2BX47</accession>
<name>A0A4T2BX47_9MICO</name>
<dbReference type="EMBL" id="QYRT01000021">
    <property type="protein sequence ID" value="TIH35141.1"/>
    <property type="molecule type" value="Genomic_DNA"/>
</dbReference>
<evidence type="ECO:0000256" key="4">
    <source>
        <dbReference type="ARBA" id="ARBA00023134"/>
    </source>
</evidence>
<gene>
    <name evidence="5" type="primary">fbiD</name>
    <name evidence="6" type="ORF">D4765_11430</name>
</gene>
<evidence type="ECO:0000313" key="7">
    <source>
        <dbReference type="Proteomes" id="UP000306192"/>
    </source>
</evidence>
<dbReference type="Proteomes" id="UP000306192">
    <property type="component" value="Unassembled WGS sequence"/>
</dbReference>
<feature type="binding site" evidence="5">
    <location>
        <position position="211"/>
    </location>
    <ligand>
        <name>phosphoenolpyruvate</name>
        <dbReference type="ChEBI" id="CHEBI:58702"/>
    </ligand>
</feature>
<protein>
    <recommendedName>
        <fullName evidence="5">Phosphoenolpyruvate guanylyltransferase</fullName>
        <shortName evidence="5">PEP guanylyltransferase</shortName>
        <ecNumber evidence="5">2.7.7.105</ecNumber>
    </recommendedName>
</protein>
<proteinExistence type="inferred from homology"/>
<keyword evidence="3 5" id="KW-0547">Nucleotide-binding</keyword>
<evidence type="ECO:0000256" key="1">
    <source>
        <dbReference type="ARBA" id="ARBA00022679"/>
    </source>
</evidence>
<sequence>MPRRAGREPVTAFAALRWVVVVPVKGSNESKSRLASFPLSVAERRDLALAFALDTVDAILRAPDVLAVVIVTNDPASAAALAGLDAAPVRGGGKGSGRDAESGSAKALGRGAVIDAIPLPLRAGARDAGGAFGRGAEESPLRVEVIPDAGSGLNAAIADGLRFARGSWPAAGVAVMTADLPTLDTADVVDALGRAAGHPRSFVADADGTGTTTIAARPGEPLRPLFGGASAARHSAAGLVPLDVPLTSSLRRDVDTPADVAAVASGALGPRTAELLGRVTDAAL</sequence>
<dbReference type="SUPFAM" id="SSF53448">
    <property type="entry name" value="Nucleotide-diphospho-sugar transferases"/>
    <property type="match status" value="1"/>
</dbReference>
<dbReference type="AlphaFoldDB" id="A0A4T2BX47"/>
<evidence type="ECO:0000256" key="3">
    <source>
        <dbReference type="ARBA" id="ARBA00022741"/>
    </source>
</evidence>
<dbReference type="InterPro" id="IPR029044">
    <property type="entry name" value="Nucleotide-diphossugar_trans"/>
</dbReference>
<comment type="similarity">
    <text evidence="5">Belongs to the CofC family.</text>
</comment>
<dbReference type="UniPathway" id="UPA00071"/>
<keyword evidence="2 5" id="KW-0548">Nucleotidyltransferase</keyword>
<dbReference type="Pfam" id="PF01983">
    <property type="entry name" value="CofC"/>
    <property type="match status" value="1"/>
</dbReference>
<feature type="binding site" evidence="5">
    <location>
        <position position="227"/>
    </location>
    <ligand>
        <name>phosphoenolpyruvate</name>
        <dbReference type="ChEBI" id="CHEBI:58702"/>
    </ligand>
</feature>
<evidence type="ECO:0000313" key="6">
    <source>
        <dbReference type="EMBL" id="TIH35141.1"/>
    </source>
</evidence>
<dbReference type="GO" id="GO:0005525">
    <property type="term" value="F:GTP binding"/>
    <property type="evidence" value="ECO:0007669"/>
    <property type="project" value="UniProtKB-KW"/>
</dbReference>
<dbReference type="PANTHER" id="PTHR40392">
    <property type="entry name" value="2-PHOSPHO-L-LACTATE GUANYLYLTRANSFERASE"/>
    <property type="match status" value="1"/>
</dbReference>
<dbReference type="EC" id="2.7.7.105" evidence="5"/>
<evidence type="ECO:0000256" key="2">
    <source>
        <dbReference type="ARBA" id="ARBA00022695"/>
    </source>
</evidence>
<dbReference type="GO" id="GO:0052645">
    <property type="term" value="P:F420-0 metabolic process"/>
    <property type="evidence" value="ECO:0007669"/>
    <property type="project" value="UniProtKB-UniRule"/>
</dbReference>
<dbReference type="GO" id="GO:0043814">
    <property type="term" value="F:phospholactate guanylyltransferase activity"/>
    <property type="evidence" value="ECO:0007669"/>
    <property type="project" value="InterPro"/>
</dbReference>
<dbReference type="PANTHER" id="PTHR40392:SF1">
    <property type="entry name" value="2-PHOSPHO-L-LACTATE GUANYLYLTRANSFERASE"/>
    <property type="match status" value="1"/>
</dbReference>
<reference evidence="6 7" key="1">
    <citation type="journal article" date="2019" name="Microorganisms">
        <title>Systematic Affiliation and Genome Analysis of Subtercola vilae DB165(T) with Particular Emphasis on Cold Adaptation of an Isolate from a High-Altitude Cold Volcano Lake.</title>
        <authorList>
            <person name="Villalobos A.S."/>
            <person name="Wiese J."/>
            <person name="Imhoff J.F."/>
            <person name="Dorador C."/>
            <person name="Keller A."/>
            <person name="Hentschel U."/>
        </authorList>
    </citation>
    <scope>NUCLEOTIDE SEQUENCE [LARGE SCALE GENOMIC DNA]</scope>
    <source>
        <strain evidence="6 7">DB165</strain>
    </source>
</reference>
<dbReference type="HAMAP" id="MF_02114">
    <property type="entry name" value="CofC"/>
    <property type="match status" value="1"/>
</dbReference>
<comment type="caution">
    <text evidence="6">The sequence shown here is derived from an EMBL/GenBank/DDBJ whole genome shotgun (WGS) entry which is preliminary data.</text>
</comment>
<keyword evidence="1 5" id="KW-0808">Transferase</keyword>
<keyword evidence="4 5" id="KW-0342">GTP-binding</keyword>
<comment type="pathway">
    <text evidence="5">Cofactor biosynthesis; coenzyme F420 biosynthesis.</text>
</comment>
<comment type="function">
    <text evidence="5">Guanylyltransferase that catalyzes the activation of phosphoenolpyruvate (PEP) as enolpyruvoyl-2-diphospho-5'-guanosine, via the condensation of PEP with GTP. It is involved in the biosynthesis of coenzyme F420, a hydride carrier cofactor.</text>
</comment>
<dbReference type="Gene3D" id="3.90.550.10">
    <property type="entry name" value="Spore Coat Polysaccharide Biosynthesis Protein SpsA, Chain A"/>
    <property type="match status" value="1"/>
</dbReference>
<organism evidence="6 7">
    <name type="scientific">Subtercola vilae</name>
    <dbReference type="NCBI Taxonomy" id="2056433"/>
    <lineage>
        <taxon>Bacteria</taxon>
        <taxon>Bacillati</taxon>
        <taxon>Actinomycetota</taxon>
        <taxon>Actinomycetes</taxon>
        <taxon>Micrococcales</taxon>
        <taxon>Microbacteriaceae</taxon>
        <taxon>Subtercola</taxon>
    </lineage>
</organism>
<feature type="binding site" evidence="5">
    <location>
        <position position="230"/>
    </location>
    <ligand>
        <name>phosphoenolpyruvate</name>
        <dbReference type="ChEBI" id="CHEBI:58702"/>
    </ligand>
</feature>
<comment type="catalytic activity">
    <reaction evidence="5">
        <text>phosphoenolpyruvate + GTP + H(+) = enolpyruvoyl-2-diphospho-5'-guanosine + diphosphate</text>
        <dbReference type="Rhea" id="RHEA:30519"/>
        <dbReference type="ChEBI" id="CHEBI:15378"/>
        <dbReference type="ChEBI" id="CHEBI:33019"/>
        <dbReference type="ChEBI" id="CHEBI:37565"/>
        <dbReference type="ChEBI" id="CHEBI:58702"/>
        <dbReference type="ChEBI" id="CHEBI:143701"/>
        <dbReference type="EC" id="2.7.7.105"/>
    </reaction>
</comment>